<dbReference type="PANTHER" id="PTHR43194">
    <property type="entry name" value="HYDROLASE ALPHA/BETA FOLD FAMILY"/>
    <property type="match status" value="1"/>
</dbReference>
<dbReference type="Proteomes" id="UP001596542">
    <property type="component" value="Unassembled WGS sequence"/>
</dbReference>
<gene>
    <name evidence="2" type="ORF">ACFQPC_01300</name>
</gene>
<evidence type="ECO:0000313" key="3">
    <source>
        <dbReference type="Proteomes" id="UP001596542"/>
    </source>
</evidence>
<evidence type="ECO:0000313" key="2">
    <source>
        <dbReference type="EMBL" id="MFC7286660.1"/>
    </source>
</evidence>
<feature type="domain" description="AB hydrolase-1" evidence="1">
    <location>
        <begin position="36"/>
        <end position="264"/>
    </location>
</feature>
<evidence type="ECO:0000259" key="1">
    <source>
        <dbReference type="Pfam" id="PF00561"/>
    </source>
</evidence>
<dbReference type="InterPro" id="IPR029058">
    <property type="entry name" value="AB_hydrolase_fold"/>
</dbReference>
<dbReference type="RefSeq" id="WP_382269848.1">
    <property type="nucleotide sequence ID" value="NZ_JBHTBU010000001.1"/>
</dbReference>
<keyword evidence="3" id="KW-1185">Reference proteome</keyword>
<organism evidence="2 3">
    <name type="scientific">Herminiimonas glaciei</name>
    <dbReference type="NCBI Taxonomy" id="523788"/>
    <lineage>
        <taxon>Bacteria</taxon>
        <taxon>Pseudomonadati</taxon>
        <taxon>Pseudomonadota</taxon>
        <taxon>Betaproteobacteria</taxon>
        <taxon>Burkholderiales</taxon>
        <taxon>Oxalobacteraceae</taxon>
        <taxon>Herminiimonas</taxon>
    </lineage>
</organism>
<dbReference type="SUPFAM" id="SSF53474">
    <property type="entry name" value="alpha/beta-Hydrolases"/>
    <property type="match status" value="1"/>
</dbReference>
<comment type="caution">
    <text evidence="2">The sequence shown here is derived from an EMBL/GenBank/DDBJ whole genome shotgun (WGS) entry which is preliminary data.</text>
</comment>
<dbReference type="EMBL" id="JBHTBU010000001">
    <property type="protein sequence ID" value="MFC7286660.1"/>
    <property type="molecule type" value="Genomic_DNA"/>
</dbReference>
<accession>A0ABW2I6J2</accession>
<dbReference type="Gene3D" id="3.40.50.1820">
    <property type="entry name" value="alpha/beta hydrolase"/>
    <property type="match status" value="1"/>
</dbReference>
<dbReference type="InterPro" id="IPR050228">
    <property type="entry name" value="Carboxylesterase_BioH"/>
</dbReference>
<keyword evidence="2" id="KW-0378">Hydrolase</keyword>
<name>A0ABW2I6J2_9BURK</name>
<protein>
    <submittedName>
        <fullName evidence="2">Alpha/beta fold hydrolase</fullName>
    </submittedName>
</protein>
<proteinExistence type="predicted"/>
<dbReference type="InterPro" id="IPR000073">
    <property type="entry name" value="AB_hydrolase_1"/>
</dbReference>
<reference evidence="3" key="1">
    <citation type="journal article" date="2019" name="Int. J. Syst. Evol. Microbiol.">
        <title>The Global Catalogue of Microorganisms (GCM) 10K type strain sequencing project: providing services to taxonomists for standard genome sequencing and annotation.</title>
        <authorList>
            <consortium name="The Broad Institute Genomics Platform"/>
            <consortium name="The Broad Institute Genome Sequencing Center for Infectious Disease"/>
            <person name="Wu L."/>
            <person name="Ma J."/>
        </authorList>
    </citation>
    <scope>NUCLEOTIDE SEQUENCE [LARGE SCALE GENOMIC DNA]</scope>
    <source>
        <strain evidence="3">KACC 12508</strain>
    </source>
</reference>
<sequence length="277" mass="30675">MVSTTVVRHHYLPSRSGLRLHVLEFVGKDGANRSAPPLLLLHGVTGHAWLWHDVADMLSGGRAVYALDMRGHGDSQWSANGAYKTAQHVEDLEDVIAGLGLPSRIDIAALSWGALVAMEYAGRHAGMIRRLAVVDVEPNFAQGETELFPRPDWFSCSTEVLEWERKANAYAPQALLALHAEASVMPGRHGGFVRKHDPYFFTRWPFRSDDLWPLLATLTMPMLLLHGEHSFVRQEVMKLMAALAPQASYAEIADSGHLVPLDAPQASAARLQHFLHE</sequence>
<dbReference type="GO" id="GO:0016787">
    <property type="term" value="F:hydrolase activity"/>
    <property type="evidence" value="ECO:0007669"/>
    <property type="project" value="UniProtKB-KW"/>
</dbReference>
<dbReference type="Pfam" id="PF00561">
    <property type="entry name" value="Abhydrolase_1"/>
    <property type="match status" value="1"/>
</dbReference>
<dbReference type="PANTHER" id="PTHR43194:SF2">
    <property type="entry name" value="PEROXISOMAL MEMBRANE PROTEIN LPX1"/>
    <property type="match status" value="1"/>
</dbReference>